<dbReference type="GO" id="GO:0004748">
    <property type="term" value="F:ribonucleoside-diphosphate reductase activity, thioredoxin disulfide as acceptor"/>
    <property type="evidence" value="ECO:0007669"/>
    <property type="project" value="TreeGrafter"/>
</dbReference>
<dbReference type="PROSITE" id="PS51161">
    <property type="entry name" value="ATP_CONE"/>
    <property type="match status" value="1"/>
</dbReference>
<sequence>MFVIKRNGYKENVMFDKITSRIRKLCYGLNTDHIDPIKIAMKVIQGIYNGVTTVELNTLVAEIAATCTTQHPDYAILAARIAVSNLHKETKNYLVK</sequence>
<name>A0A7D3V5Z0_VACCV</name>
<keyword evidence="3" id="KW-0067">ATP-binding</keyword>
<dbReference type="SUPFAM" id="SSF48168">
    <property type="entry name" value="R1 subunit of ribonucleotide reductase, N-terminal domain"/>
    <property type="match status" value="1"/>
</dbReference>
<evidence type="ECO:0000256" key="1">
    <source>
        <dbReference type="ARBA" id="ARBA00022533"/>
    </source>
</evidence>
<protein>
    <submittedName>
        <fullName evidence="4">Putative I4L</fullName>
    </submittedName>
</protein>
<evidence type="ECO:0000313" key="5">
    <source>
        <dbReference type="Proteomes" id="UP000501395"/>
    </source>
</evidence>
<proteinExistence type="predicted"/>
<dbReference type="PANTHER" id="PTHR11573:SF6">
    <property type="entry name" value="RIBONUCLEOSIDE-DIPHOSPHATE REDUCTASE LARGE SUBUNIT"/>
    <property type="match status" value="1"/>
</dbReference>
<dbReference type="InterPro" id="IPR005144">
    <property type="entry name" value="ATP-cone_dom"/>
</dbReference>
<evidence type="ECO:0000256" key="3">
    <source>
        <dbReference type="ARBA" id="ARBA00022840"/>
    </source>
</evidence>
<dbReference type="Pfam" id="PF03477">
    <property type="entry name" value="ATP-cone"/>
    <property type="match status" value="1"/>
</dbReference>
<evidence type="ECO:0000313" key="4">
    <source>
        <dbReference type="EMBL" id="QKE61214.1"/>
    </source>
</evidence>
<dbReference type="EMBL" id="MN369532">
    <property type="protein sequence ID" value="QKE61214.1"/>
    <property type="molecule type" value="Genomic_DNA"/>
</dbReference>
<evidence type="ECO:0000256" key="2">
    <source>
        <dbReference type="ARBA" id="ARBA00022741"/>
    </source>
</evidence>
<dbReference type="GO" id="GO:0005524">
    <property type="term" value="F:ATP binding"/>
    <property type="evidence" value="ECO:0007669"/>
    <property type="project" value="UniProtKB-UniRule"/>
</dbReference>
<keyword evidence="1" id="KW-0021">Allosteric enzyme</keyword>
<organism evidence="4 5">
    <name type="scientific">Vaccinia virus</name>
    <name type="common">VACV</name>
    <name type="synonym">Orthopoxvirus vaccinia</name>
    <dbReference type="NCBI Taxonomy" id="10245"/>
    <lineage>
        <taxon>Viruses</taxon>
        <taxon>Varidnaviria</taxon>
        <taxon>Bamfordvirae</taxon>
        <taxon>Nucleocytoviricota</taxon>
        <taxon>Pokkesviricetes</taxon>
        <taxon>Chitovirales</taxon>
        <taxon>Poxviridae</taxon>
        <taxon>Chordopoxvirinae</taxon>
        <taxon>Orthopoxvirus</taxon>
    </lineage>
</organism>
<keyword evidence="2" id="KW-0547">Nucleotide-binding</keyword>
<dbReference type="GO" id="GO:0009263">
    <property type="term" value="P:deoxyribonucleotide biosynthetic process"/>
    <property type="evidence" value="ECO:0007669"/>
    <property type="project" value="TreeGrafter"/>
</dbReference>
<reference evidence="4 5" key="1">
    <citation type="submission" date="2019-08" db="EMBL/GenBank/DDBJ databases">
        <authorList>
            <person name="Duggan A.T."/>
            <person name="Klunk J."/>
            <person name="Porter A.F."/>
            <person name="Dhody A.N."/>
            <person name="Hicks R."/>
            <person name="Smith G.L."/>
            <person name="Humphreys M."/>
            <person name="McCollum A.M."/>
            <person name="Davidson W.B."/>
            <person name="Wilkins K."/>
            <person name="Li Y."/>
            <person name="Burke A."/>
            <person name="Polasky H."/>
            <person name="Flanders L."/>
            <person name="Poinar D."/>
            <person name="Raphenya A.R."/>
            <person name="Lau T.T.Y."/>
            <person name="Alcock B."/>
            <person name="McArthur A.G."/>
            <person name="Golding G.B."/>
            <person name="Holmes E.C."/>
            <person name="Poinar H.N."/>
        </authorList>
    </citation>
    <scope>NUCLEOTIDE SEQUENCE [LARGE SCALE GENOMIC DNA]</scope>
    <source>
        <strain evidence="4">VK01</strain>
    </source>
</reference>
<dbReference type="Proteomes" id="UP000501395">
    <property type="component" value="Segment"/>
</dbReference>
<dbReference type="PANTHER" id="PTHR11573">
    <property type="entry name" value="RIBONUCLEOSIDE-DIPHOSPHATE REDUCTASE LARGE CHAIN"/>
    <property type="match status" value="1"/>
</dbReference>
<dbReference type="InterPro" id="IPR039718">
    <property type="entry name" value="Rrm1"/>
</dbReference>
<dbReference type="InterPro" id="IPR008926">
    <property type="entry name" value="RNR_R1-su_N"/>
</dbReference>
<accession>A0A7D3V5Z0</accession>